<dbReference type="EMBL" id="WWVT01000010">
    <property type="protein sequence ID" value="MZL62087.1"/>
    <property type="molecule type" value="Genomic_DNA"/>
</dbReference>
<dbReference type="PANTHER" id="PTHR10629:SF52">
    <property type="entry name" value="DNA (CYTOSINE-5)-METHYLTRANSFERASE 1"/>
    <property type="match status" value="1"/>
</dbReference>
<dbReference type="PROSITE" id="PS51679">
    <property type="entry name" value="SAM_MT_C5"/>
    <property type="match status" value="1"/>
</dbReference>
<dbReference type="AlphaFoldDB" id="A0A6L8TES8"/>
<dbReference type="Proteomes" id="UP000473323">
    <property type="component" value="Unassembled WGS sequence"/>
</dbReference>
<dbReference type="GO" id="GO:0032259">
    <property type="term" value="P:methylation"/>
    <property type="evidence" value="ECO:0007669"/>
    <property type="project" value="UniProtKB-KW"/>
</dbReference>
<gene>
    <name evidence="8" type="primary">dcm</name>
    <name evidence="8" type="ORF">GT694_08510</name>
</gene>
<dbReference type="InterPro" id="IPR001525">
    <property type="entry name" value="C5_MeTfrase"/>
</dbReference>
<evidence type="ECO:0000313" key="8">
    <source>
        <dbReference type="EMBL" id="MZL62087.1"/>
    </source>
</evidence>
<dbReference type="InterPro" id="IPR050390">
    <property type="entry name" value="C5-Methyltransferase"/>
</dbReference>
<keyword evidence="1 5" id="KW-0489">Methyltransferase</keyword>
<evidence type="ECO:0000256" key="5">
    <source>
        <dbReference type="PROSITE-ProRule" id="PRU01016"/>
    </source>
</evidence>
<comment type="catalytic activity">
    <reaction evidence="7">
        <text>a 2'-deoxycytidine in DNA + S-adenosyl-L-methionine = a 5-methyl-2'-deoxycytidine in DNA + S-adenosyl-L-homocysteine + H(+)</text>
        <dbReference type="Rhea" id="RHEA:13681"/>
        <dbReference type="Rhea" id="RHEA-COMP:11369"/>
        <dbReference type="Rhea" id="RHEA-COMP:11370"/>
        <dbReference type="ChEBI" id="CHEBI:15378"/>
        <dbReference type="ChEBI" id="CHEBI:57856"/>
        <dbReference type="ChEBI" id="CHEBI:59789"/>
        <dbReference type="ChEBI" id="CHEBI:85452"/>
        <dbReference type="ChEBI" id="CHEBI:85454"/>
        <dbReference type="EC" id="2.1.1.37"/>
    </reaction>
</comment>
<dbReference type="Gene3D" id="3.90.120.10">
    <property type="entry name" value="DNA Methylase, subunit A, domain 2"/>
    <property type="match status" value="1"/>
</dbReference>
<dbReference type="InterPro" id="IPR018117">
    <property type="entry name" value="C5_DNA_meth_AS"/>
</dbReference>
<evidence type="ECO:0000256" key="3">
    <source>
        <dbReference type="ARBA" id="ARBA00022691"/>
    </source>
</evidence>
<organism evidence="8 9">
    <name type="scientific">Blautia massiliensis</name>
    <name type="common">ex Durand et al. 2017</name>
    <dbReference type="NCBI Taxonomy" id="1737424"/>
    <lineage>
        <taxon>Bacteria</taxon>
        <taxon>Bacillati</taxon>
        <taxon>Bacillota</taxon>
        <taxon>Clostridia</taxon>
        <taxon>Lachnospirales</taxon>
        <taxon>Lachnospiraceae</taxon>
        <taxon>Blautia</taxon>
    </lineage>
</organism>
<name>A0A6L8TES8_9FIRM</name>
<accession>A0A6L8TES8</accession>
<comment type="similarity">
    <text evidence="5 6">Belongs to the class I-like SAM-binding methyltransferase superfamily. C5-methyltransferase family.</text>
</comment>
<reference evidence="8 9" key="1">
    <citation type="journal article" date="2019" name="Nat. Med.">
        <title>A library of human gut bacterial isolates paired with longitudinal multiomics data enables mechanistic microbiome research.</title>
        <authorList>
            <person name="Poyet M."/>
            <person name="Groussin M."/>
            <person name="Gibbons S.M."/>
            <person name="Avila-Pacheco J."/>
            <person name="Jiang X."/>
            <person name="Kearney S.M."/>
            <person name="Perrotta A.R."/>
            <person name="Berdy B."/>
            <person name="Zhao S."/>
            <person name="Lieberman T.D."/>
            <person name="Swanson P.K."/>
            <person name="Smith M."/>
            <person name="Roesemann S."/>
            <person name="Alexander J.E."/>
            <person name="Rich S.A."/>
            <person name="Livny J."/>
            <person name="Vlamakis H."/>
            <person name="Clish C."/>
            <person name="Bullock K."/>
            <person name="Deik A."/>
            <person name="Scott J."/>
            <person name="Pierce K.A."/>
            <person name="Xavier R.J."/>
            <person name="Alm E.J."/>
        </authorList>
    </citation>
    <scope>NUCLEOTIDE SEQUENCE [LARGE SCALE GENOMIC DNA]</scope>
    <source>
        <strain evidence="8 9">BIOML-A4</strain>
    </source>
</reference>
<evidence type="ECO:0000256" key="6">
    <source>
        <dbReference type="RuleBase" id="RU000416"/>
    </source>
</evidence>
<keyword evidence="3 5" id="KW-0949">S-adenosyl-L-methionine</keyword>
<dbReference type="PROSITE" id="PS00094">
    <property type="entry name" value="C5_MTASE_1"/>
    <property type="match status" value="1"/>
</dbReference>
<dbReference type="Gene3D" id="3.40.50.150">
    <property type="entry name" value="Vaccinia Virus protein VP39"/>
    <property type="match status" value="1"/>
</dbReference>
<dbReference type="PRINTS" id="PR00105">
    <property type="entry name" value="C5METTRFRASE"/>
</dbReference>
<evidence type="ECO:0000256" key="7">
    <source>
        <dbReference type="RuleBase" id="RU000417"/>
    </source>
</evidence>
<protein>
    <recommendedName>
        <fullName evidence="7">Cytosine-specific methyltransferase</fullName>
        <ecNumber evidence="7">2.1.1.37</ecNumber>
    </recommendedName>
</protein>
<dbReference type="EC" id="2.1.1.37" evidence="7"/>
<evidence type="ECO:0000256" key="4">
    <source>
        <dbReference type="ARBA" id="ARBA00022747"/>
    </source>
</evidence>
<evidence type="ECO:0000256" key="2">
    <source>
        <dbReference type="ARBA" id="ARBA00022679"/>
    </source>
</evidence>
<dbReference type="GO" id="GO:0003886">
    <property type="term" value="F:DNA (cytosine-5-)-methyltransferase activity"/>
    <property type="evidence" value="ECO:0007669"/>
    <property type="project" value="UniProtKB-EC"/>
</dbReference>
<proteinExistence type="inferred from homology"/>
<evidence type="ECO:0000256" key="1">
    <source>
        <dbReference type="ARBA" id="ARBA00022603"/>
    </source>
</evidence>
<feature type="active site" evidence="5">
    <location>
        <position position="124"/>
    </location>
</feature>
<comment type="caution">
    <text evidence="8">The sequence shown here is derived from an EMBL/GenBank/DDBJ whole genome shotgun (WGS) entry which is preliminary data.</text>
</comment>
<dbReference type="InterPro" id="IPR029063">
    <property type="entry name" value="SAM-dependent_MTases_sf"/>
</dbReference>
<dbReference type="SUPFAM" id="SSF53335">
    <property type="entry name" value="S-adenosyl-L-methionine-dependent methyltransferases"/>
    <property type="match status" value="1"/>
</dbReference>
<dbReference type="RefSeq" id="WP_161209238.1">
    <property type="nucleotide sequence ID" value="NZ_WWVT01000010.1"/>
</dbReference>
<dbReference type="PANTHER" id="PTHR10629">
    <property type="entry name" value="CYTOSINE-SPECIFIC METHYLTRANSFERASE"/>
    <property type="match status" value="1"/>
</dbReference>
<dbReference type="NCBIfam" id="TIGR00675">
    <property type="entry name" value="dcm"/>
    <property type="match status" value="1"/>
</dbReference>
<keyword evidence="4" id="KW-0680">Restriction system</keyword>
<evidence type="ECO:0000313" key="9">
    <source>
        <dbReference type="Proteomes" id="UP000473323"/>
    </source>
</evidence>
<dbReference type="GO" id="GO:0009307">
    <property type="term" value="P:DNA restriction-modification system"/>
    <property type="evidence" value="ECO:0007669"/>
    <property type="project" value="UniProtKB-KW"/>
</dbReference>
<dbReference type="Pfam" id="PF00145">
    <property type="entry name" value="DNA_methylase"/>
    <property type="match status" value="2"/>
</dbReference>
<sequence>MNENGLNYIDLFAGAGGLSEGFIQSGYRPVAHVEMNEHAAKTIETRIAYYYLKDNGKIKSYYDYEKGKITREQLLEKIPKEELKTVINKEMSEATIKGIFNTIDDIKREKEIDKIDVIIGGPPCQAYSLVGRAQSSHMIVPMEDDPRNELYKMYVQFLKKYKPRMFVFENVAGIKTARGGQAFKNLQTYMKRVGYEIDYHELNAQDFGVLQSRKRVIIVGWLKGTGYEYPSFDVIHSKAEVWDLLKDLPPLTPGIEAREHTMNDMRRLKKYVKDNAIRMKSDVLTGHAARPHTAQDIEIYKRTIDMWFENEQHERLKYDDLPEDLKTHKNRTSFVDRFKVVEGDMDHCHTILAHLSKDGHYFIHPDIEQHRSITVREAARIQSFPDNYYFEGPRTAQFIQVGNAVPPMMAKVIADKIKEQLGK</sequence>
<keyword evidence="2 5" id="KW-0808">Transferase</keyword>